<keyword evidence="1" id="KW-0812">Transmembrane</keyword>
<sequence length="65" mass="7253">MKHLFRNSSINWTILSIVVMGLFVYTVVRAGIDVTSSEGGLNEKQHVITTSVEDLCKEIKTGTER</sequence>
<dbReference type="EMBL" id="LAZR01025126">
    <property type="protein sequence ID" value="KKL72902.1"/>
    <property type="molecule type" value="Genomic_DNA"/>
</dbReference>
<feature type="transmembrane region" description="Helical" evidence="1">
    <location>
        <begin position="12"/>
        <end position="32"/>
    </location>
</feature>
<organism evidence="2">
    <name type="scientific">marine sediment metagenome</name>
    <dbReference type="NCBI Taxonomy" id="412755"/>
    <lineage>
        <taxon>unclassified sequences</taxon>
        <taxon>metagenomes</taxon>
        <taxon>ecological metagenomes</taxon>
    </lineage>
</organism>
<gene>
    <name evidence="2" type="ORF">LCGC14_2080280</name>
</gene>
<evidence type="ECO:0000313" key="2">
    <source>
        <dbReference type="EMBL" id="KKL72902.1"/>
    </source>
</evidence>
<proteinExistence type="predicted"/>
<keyword evidence="1" id="KW-0472">Membrane</keyword>
<name>A0A0F9HCS1_9ZZZZ</name>
<reference evidence="2" key="1">
    <citation type="journal article" date="2015" name="Nature">
        <title>Complex archaea that bridge the gap between prokaryotes and eukaryotes.</title>
        <authorList>
            <person name="Spang A."/>
            <person name="Saw J.H."/>
            <person name="Jorgensen S.L."/>
            <person name="Zaremba-Niedzwiedzka K."/>
            <person name="Martijn J."/>
            <person name="Lind A.E."/>
            <person name="van Eijk R."/>
            <person name="Schleper C."/>
            <person name="Guy L."/>
            <person name="Ettema T.J."/>
        </authorList>
    </citation>
    <scope>NUCLEOTIDE SEQUENCE</scope>
</reference>
<evidence type="ECO:0000256" key="1">
    <source>
        <dbReference type="SAM" id="Phobius"/>
    </source>
</evidence>
<dbReference type="AlphaFoldDB" id="A0A0F9HCS1"/>
<accession>A0A0F9HCS1</accession>
<comment type="caution">
    <text evidence="2">The sequence shown here is derived from an EMBL/GenBank/DDBJ whole genome shotgun (WGS) entry which is preliminary data.</text>
</comment>
<keyword evidence="1" id="KW-1133">Transmembrane helix</keyword>
<protein>
    <submittedName>
        <fullName evidence="2">Uncharacterized protein</fullName>
    </submittedName>
</protein>